<proteinExistence type="predicted"/>
<gene>
    <name evidence="1" type="ORF">XIS1_1150003</name>
</gene>
<evidence type="ECO:0000313" key="2">
    <source>
        <dbReference type="Proteomes" id="UP000196435"/>
    </source>
</evidence>
<dbReference type="Proteomes" id="UP000196435">
    <property type="component" value="Unassembled WGS sequence"/>
</dbReference>
<accession>A0A1N6MRC5</accession>
<protein>
    <submittedName>
        <fullName evidence="1">Uncharacterized protein</fullName>
    </submittedName>
</protein>
<organism evidence="1 2">
    <name type="scientific">Xenorhabdus innexi</name>
    <dbReference type="NCBI Taxonomy" id="290109"/>
    <lineage>
        <taxon>Bacteria</taxon>
        <taxon>Pseudomonadati</taxon>
        <taxon>Pseudomonadota</taxon>
        <taxon>Gammaproteobacteria</taxon>
        <taxon>Enterobacterales</taxon>
        <taxon>Morganellaceae</taxon>
        <taxon>Xenorhabdus</taxon>
    </lineage>
</organism>
<name>A0A1N6MRC5_9GAMM</name>
<dbReference type="EMBL" id="FTLG01000019">
    <property type="protein sequence ID" value="SIP71386.1"/>
    <property type="molecule type" value="Genomic_DNA"/>
</dbReference>
<dbReference type="AlphaFoldDB" id="A0A1N6MRC5"/>
<evidence type="ECO:0000313" key="1">
    <source>
        <dbReference type="EMBL" id="SIP71386.1"/>
    </source>
</evidence>
<sequence length="40" mass="4275">MSGGVIALQAALRLLQMGDDDKFRLSLVSIITSPVIDRAC</sequence>
<reference evidence="2" key="1">
    <citation type="submission" date="2016-12" db="EMBL/GenBank/DDBJ databases">
        <authorList>
            <person name="Gaudriault S."/>
        </authorList>
    </citation>
    <scope>NUCLEOTIDE SEQUENCE [LARGE SCALE GENOMIC DNA]</scope>
    <source>
        <strain evidence="2">HGB1681 (deposited as PTA-6826 in the American Type Culture Collection)</strain>
    </source>
</reference>